<keyword evidence="3" id="KW-1185">Reference proteome</keyword>
<sequence>MRIPFWKEGASSKSCPNPNPNSQSSYLFSSSSTSFRFIRTRFGVDCCCRVSSFTYKFGFPVVGFGDCLLCGFHGRSSGHGRIDEHGS</sequence>
<evidence type="ECO:0000313" key="2">
    <source>
        <dbReference type="EMBL" id="KAK7357707.1"/>
    </source>
</evidence>
<dbReference type="Proteomes" id="UP001374584">
    <property type="component" value="Unassembled WGS sequence"/>
</dbReference>
<feature type="compositionally biased region" description="Low complexity" evidence="1">
    <location>
        <begin position="11"/>
        <end position="21"/>
    </location>
</feature>
<evidence type="ECO:0000256" key="1">
    <source>
        <dbReference type="SAM" id="MobiDB-lite"/>
    </source>
</evidence>
<dbReference type="AlphaFoldDB" id="A0AAN9R393"/>
<feature type="region of interest" description="Disordered" evidence="1">
    <location>
        <begin position="1"/>
        <end position="21"/>
    </location>
</feature>
<proteinExistence type="predicted"/>
<organism evidence="2 3">
    <name type="scientific">Phaseolus coccineus</name>
    <name type="common">Scarlet runner bean</name>
    <name type="synonym">Phaseolus multiflorus</name>
    <dbReference type="NCBI Taxonomy" id="3886"/>
    <lineage>
        <taxon>Eukaryota</taxon>
        <taxon>Viridiplantae</taxon>
        <taxon>Streptophyta</taxon>
        <taxon>Embryophyta</taxon>
        <taxon>Tracheophyta</taxon>
        <taxon>Spermatophyta</taxon>
        <taxon>Magnoliopsida</taxon>
        <taxon>eudicotyledons</taxon>
        <taxon>Gunneridae</taxon>
        <taxon>Pentapetalae</taxon>
        <taxon>rosids</taxon>
        <taxon>fabids</taxon>
        <taxon>Fabales</taxon>
        <taxon>Fabaceae</taxon>
        <taxon>Papilionoideae</taxon>
        <taxon>50 kb inversion clade</taxon>
        <taxon>NPAAA clade</taxon>
        <taxon>indigoferoid/millettioid clade</taxon>
        <taxon>Phaseoleae</taxon>
        <taxon>Phaseolus</taxon>
    </lineage>
</organism>
<evidence type="ECO:0000313" key="3">
    <source>
        <dbReference type="Proteomes" id="UP001374584"/>
    </source>
</evidence>
<gene>
    <name evidence="2" type="ORF">VNO80_17002</name>
</gene>
<protein>
    <submittedName>
        <fullName evidence="2">Uncharacterized protein</fullName>
    </submittedName>
</protein>
<comment type="caution">
    <text evidence="2">The sequence shown here is derived from an EMBL/GenBank/DDBJ whole genome shotgun (WGS) entry which is preliminary data.</text>
</comment>
<name>A0AAN9R393_PHACN</name>
<reference evidence="2 3" key="1">
    <citation type="submission" date="2024-01" db="EMBL/GenBank/DDBJ databases">
        <title>The genomes of 5 underutilized Papilionoideae crops provide insights into root nodulation and disease resistanc.</title>
        <authorList>
            <person name="Jiang F."/>
        </authorList>
    </citation>
    <scope>NUCLEOTIDE SEQUENCE [LARGE SCALE GENOMIC DNA]</scope>
    <source>
        <strain evidence="2">JINMINGXINNONG_FW02</strain>
        <tissue evidence="2">Leaves</tissue>
    </source>
</reference>
<dbReference type="EMBL" id="JAYMYR010000006">
    <property type="protein sequence ID" value="KAK7357707.1"/>
    <property type="molecule type" value="Genomic_DNA"/>
</dbReference>
<accession>A0AAN9R393</accession>